<evidence type="ECO:0000313" key="7">
    <source>
        <dbReference type="Proteomes" id="UP000219947"/>
    </source>
</evidence>
<evidence type="ECO:0000256" key="2">
    <source>
        <dbReference type="SAM" id="MobiDB-lite"/>
    </source>
</evidence>
<feature type="domain" description="Htaa" evidence="5">
    <location>
        <begin position="56"/>
        <end position="220"/>
    </location>
</feature>
<dbReference type="Pfam" id="PF04213">
    <property type="entry name" value="HtaA"/>
    <property type="match status" value="3"/>
</dbReference>
<dbReference type="AlphaFoldDB" id="A0A2A8D4Z3"/>
<keyword evidence="3" id="KW-0812">Transmembrane</keyword>
<dbReference type="Proteomes" id="UP000219947">
    <property type="component" value="Unassembled WGS sequence"/>
</dbReference>
<feature type="compositionally biased region" description="Low complexity" evidence="2">
    <location>
        <begin position="308"/>
        <end position="343"/>
    </location>
</feature>
<feature type="region of interest" description="Disordered" evidence="2">
    <location>
        <begin position="227"/>
        <end position="354"/>
    </location>
</feature>
<feature type="compositionally biased region" description="Low complexity" evidence="2">
    <location>
        <begin position="589"/>
        <end position="598"/>
    </location>
</feature>
<reference evidence="6" key="1">
    <citation type="submission" date="2017-10" db="EMBL/GenBank/DDBJ databases">
        <title>Kefir isolates.</title>
        <authorList>
            <person name="Kim Y."/>
            <person name="Blasche S."/>
        </authorList>
    </citation>
    <scope>NUCLEOTIDE SEQUENCE [LARGE SCALE GENOMIC DNA]</scope>
    <source>
        <strain evidence="6">OG2-2</strain>
    </source>
</reference>
<dbReference type="PANTHER" id="PTHR13037">
    <property type="entry name" value="FORMIN"/>
    <property type="match status" value="1"/>
</dbReference>
<keyword evidence="1" id="KW-0945">Host-virus interaction</keyword>
<gene>
    <name evidence="6" type="ORF">CRM92_08070</name>
</gene>
<dbReference type="PANTHER" id="PTHR13037:SF24">
    <property type="entry name" value="POLYCOMB PROTEIN PCL-RELATED"/>
    <property type="match status" value="1"/>
</dbReference>
<dbReference type="EMBL" id="PDEV01000003">
    <property type="protein sequence ID" value="PEN16036.1"/>
    <property type="molecule type" value="Genomic_DNA"/>
</dbReference>
<keyword evidence="3" id="KW-0472">Membrane</keyword>
<feature type="compositionally biased region" description="Pro residues" evidence="2">
    <location>
        <begin position="236"/>
        <end position="271"/>
    </location>
</feature>
<feature type="chain" id="PRO_5013287012" evidence="4">
    <location>
        <begin position="32"/>
        <end position="870"/>
    </location>
</feature>
<dbReference type="InterPro" id="IPR007331">
    <property type="entry name" value="Htaa"/>
</dbReference>
<evidence type="ECO:0000313" key="6">
    <source>
        <dbReference type="EMBL" id="PEN16036.1"/>
    </source>
</evidence>
<evidence type="ECO:0000259" key="5">
    <source>
        <dbReference type="Pfam" id="PF04213"/>
    </source>
</evidence>
<keyword evidence="4" id="KW-0732">Signal</keyword>
<feature type="domain" description="Htaa" evidence="5">
    <location>
        <begin position="632"/>
        <end position="785"/>
    </location>
</feature>
<sequence>MSMSHNAKRSWAFLASAAVGLSGIAATPALANQPAPTAQIVSEQAPAAASQSLQDASVDWGVKSSFRRYITGPVAGGSQELTGATSNADGSYHFTAAEGTVEADGSYHVKFTGSSVKYTGHHGVLEVTISDLELVIKDGQGSLYANISERPYNGNTTPNPPVQHGHTLIGTFDASSLKNEGGQLTLAASDATKVKLSAEATSVFAGFYQAGQELDALAFSAKLVTKQASAPEKPTDPTPEPTQPAPEPTQPEQPAPEPSKPADPTPEPSQPAPEQSKPAETPAPQPSQSSEAPAPQPSQTSEAPASNPSKPSEAPSSQPAPQPSQSTEAAKPAPAQPPATDAAPRTDVPKGQGHIIESGNLTWNIRDSFLHYLNTIARGNITVEGLSKNAAGGLDFNSASGSYDEATKTGQINFAGKVHISGHHGQLNSSFENTRLVIKEGKGYLVVDAEALNMQGENRTFKDLVLAEVDLSGATLENNVLSAKNAAVTVTVEGSEAIFAGQYNDADKRAMAPLSFSAKLGSQLVENKVTDTTVKGSNTGSGSTNLGNNANAGIGGTNFGGSVNNGGGNASHSHNGSTPAAHPNGGKSGSFSSVSKNPAQPVCTPVTVTKQVPVKAANKAPAASADGKVASADLGWGVRDSFRNYIRGGIANGSWDLNGTTYSNNAFQWAKGTGSFKDGKGSISFTGSVHFTGHHGILDTTISNPRLEINGKTAVLYATMVGNDMDGKSHNYGEVALLNVDVSGLQVSGDKISISGAGTTITAEGAKAFAGFYEAGKDMAPLSFSASLSGTQPAGNTAKTQTTQTVTETVYQGQGCESLNARGSHGRLAHTGASGVEAGVASGLASLVAGIGAVLYTRRRKSSRMSERSE</sequence>
<name>A0A2A8D4Z3_9MICC</name>
<feature type="transmembrane region" description="Helical" evidence="3">
    <location>
        <begin position="838"/>
        <end position="856"/>
    </location>
</feature>
<keyword evidence="7" id="KW-1185">Reference proteome</keyword>
<comment type="caution">
    <text evidence="6">The sequence shown here is derived from an EMBL/GenBank/DDBJ whole genome shotgun (WGS) entry which is preliminary data.</text>
</comment>
<evidence type="ECO:0000256" key="1">
    <source>
        <dbReference type="ARBA" id="ARBA00022581"/>
    </source>
</evidence>
<dbReference type="NCBIfam" id="TIGR01167">
    <property type="entry name" value="LPXTG_anchor"/>
    <property type="match status" value="1"/>
</dbReference>
<dbReference type="RefSeq" id="WP_098042869.1">
    <property type="nucleotide sequence ID" value="NZ_PDEV01000003.1"/>
</dbReference>
<feature type="compositionally biased region" description="Low complexity" evidence="2">
    <location>
        <begin position="278"/>
        <end position="301"/>
    </location>
</feature>
<accession>A0A2A8D4Z3</accession>
<organism evidence="6 7">
    <name type="scientific">Rothia dentocariosa</name>
    <dbReference type="NCBI Taxonomy" id="2047"/>
    <lineage>
        <taxon>Bacteria</taxon>
        <taxon>Bacillati</taxon>
        <taxon>Actinomycetota</taxon>
        <taxon>Actinomycetes</taxon>
        <taxon>Micrococcales</taxon>
        <taxon>Micrococcaceae</taxon>
        <taxon>Rothia</taxon>
    </lineage>
</organism>
<evidence type="ECO:0000256" key="3">
    <source>
        <dbReference type="SAM" id="Phobius"/>
    </source>
</evidence>
<keyword evidence="3" id="KW-1133">Transmembrane helix</keyword>
<evidence type="ECO:0000256" key="4">
    <source>
        <dbReference type="SAM" id="SignalP"/>
    </source>
</evidence>
<feature type="signal peptide" evidence="4">
    <location>
        <begin position="1"/>
        <end position="31"/>
    </location>
</feature>
<protein>
    <submittedName>
        <fullName evidence="6">Iron-binding protein</fullName>
    </submittedName>
</protein>
<feature type="domain" description="Htaa" evidence="5">
    <location>
        <begin position="359"/>
        <end position="517"/>
    </location>
</feature>
<feature type="region of interest" description="Disordered" evidence="2">
    <location>
        <begin position="563"/>
        <end position="598"/>
    </location>
</feature>
<proteinExistence type="predicted"/>